<evidence type="ECO:0000313" key="2">
    <source>
        <dbReference type="EMBL" id="KAF2106145.1"/>
    </source>
</evidence>
<dbReference type="AlphaFoldDB" id="A0A6A5YGF1"/>
<feature type="compositionally biased region" description="Low complexity" evidence="1">
    <location>
        <begin position="195"/>
        <end position="219"/>
    </location>
</feature>
<keyword evidence="3" id="KW-1185">Reference proteome</keyword>
<evidence type="ECO:0000256" key="1">
    <source>
        <dbReference type="SAM" id="MobiDB-lite"/>
    </source>
</evidence>
<sequence length="494" mass="55171">MEWTKTSPVQLQPQLDRTTFHSWSRLPDELKLNILSHHLTAPDSVQIDRYLHRITTKRLLLPLIATRNRELATLARQVYYETNTFIIEPEVLELAVRRDATPDFVVLYPNRANTHWIRKMVLRHRMMSTGILAGLLTSGASLWQKSQWEHLLRPKRLSKSTNIAEMHQPIRDSNFRTRWQDSFTNLKRRHQDMVTPSTSATTSSSATLPSGASRSLRSTPSPPTKRPRTGADSCTSSPRVEYYCPFCHKTRKNDKQKHISTHLVERCSSLSPENHTNAGERSDSAYLFGCGFCGPAGETLKYYGEAHLHLEGLIRHVADMHSSRPSKLSWDINNVLNNVLTHKVFGGAYDTLRAQDYPHVTSMSWTSRPETEKLLYELEKLGGRLMDASGNVTPLDCDGVKTVGKLLAAATVPIQNTKSDLRTAPHLPHPPLASTGSFALGSQPNPFAAGPTSTATPDNPGLQPQAYAIRRLNSNAVSALTQGTNFNPPLIPPD</sequence>
<feature type="region of interest" description="Disordered" evidence="1">
    <location>
        <begin position="186"/>
        <end position="236"/>
    </location>
</feature>
<organism evidence="2 3">
    <name type="scientific">Lophiotrema nucula</name>
    <dbReference type="NCBI Taxonomy" id="690887"/>
    <lineage>
        <taxon>Eukaryota</taxon>
        <taxon>Fungi</taxon>
        <taxon>Dikarya</taxon>
        <taxon>Ascomycota</taxon>
        <taxon>Pezizomycotina</taxon>
        <taxon>Dothideomycetes</taxon>
        <taxon>Pleosporomycetidae</taxon>
        <taxon>Pleosporales</taxon>
        <taxon>Lophiotremataceae</taxon>
        <taxon>Lophiotrema</taxon>
    </lineage>
</organism>
<proteinExistence type="predicted"/>
<accession>A0A6A5YGF1</accession>
<dbReference type="OrthoDB" id="3776562at2759"/>
<dbReference type="Proteomes" id="UP000799770">
    <property type="component" value="Unassembled WGS sequence"/>
</dbReference>
<evidence type="ECO:0000313" key="3">
    <source>
        <dbReference type="Proteomes" id="UP000799770"/>
    </source>
</evidence>
<name>A0A6A5YGF1_9PLEO</name>
<reference evidence="2" key="1">
    <citation type="journal article" date="2020" name="Stud. Mycol.">
        <title>101 Dothideomycetes genomes: a test case for predicting lifestyles and emergence of pathogens.</title>
        <authorList>
            <person name="Haridas S."/>
            <person name="Albert R."/>
            <person name="Binder M."/>
            <person name="Bloem J."/>
            <person name="Labutti K."/>
            <person name="Salamov A."/>
            <person name="Andreopoulos B."/>
            <person name="Baker S."/>
            <person name="Barry K."/>
            <person name="Bills G."/>
            <person name="Bluhm B."/>
            <person name="Cannon C."/>
            <person name="Castanera R."/>
            <person name="Culley D."/>
            <person name="Daum C."/>
            <person name="Ezra D."/>
            <person name="Gonzalez J."/>
            <person name="Henrissat B."/>
            <person name="Kuo A."/>
            <person name="Liang C."/>
            <person name="Lipzen A."/>
            <person name="Lutzoni F."/>
            <person name="Magnuson J."/>
            <person name="Mondo S."/>
            <person name="Nolan M."/>
            <person name="Ohm R."/>
            <person name="Pangilinan J."/>
            <person name="Park H.-J."/>
            <person name="Ramirez L."/>
            <person name="Alfaro M."/>
            <person name="Sun H."/>
            <person name="Tritt A."/>
            <person name="Yoshinaga Y."/>
            <person name="Zwiers L.-H."/>
            <person name="Turgeon B."/>
            <person name="Goodwin S."/>
            <person name="Spatafora J."/>
            <person name="Crous P."/>
            <person name="Grigoriev I."/>
        </authorList>
    </citation>
    <scope>NUCLEOTIDE SEQUENCE</scope>
    <source>
        <strain evidence="2">CBS 627.86</strain>
    </source>
</reference>
<feature type="region of interest" description="Disordered" evidence="1">
    <location>
        <begin position="420"/>
        <end position="463"/>
    </location>
</feature>
<dbReference type="EMBL" id="ML977366">
    <property type="protein sequence ID" value="KAF2106145.1"/>
    <property type="molecule type" value="Genomic_DNA"/>
</dbReference>
<protein>
    <submittedName>
        <fullName evidence="2">Uncharacterized protein</fullName>
    </submittedName>
</protein>
<feature type="compositionally biased region" description="Polar residues" evidence="1">
    <location>
        <begin position="434"/>
        <end position="457"/>
    </location>
</feature>
<gene>
    <name evidence="2" type="ORF">BDV96DRAFT_655016</name>
</gene>